<sequence length="83" mass="9319">MQTTLISQRIGHSIEQMRKRRGLTKVQLAERIGITRQKLSEIEQGSSTVAISFYSRALNALGCDVEVVAKSLPTLDELEDVFR</sequence>
<dbReference type="InterPro" id="IPR050807">
    <property type="entry name" value="TransReg_Diox_bact_type"/>
</dbReference>
<dbReference type="GO" id="GO:0005829">
    <property type="term" value="C:cytosol"/>
    <property type="evidence" value="ECO:0007669"/>
    <property type="project" value="TreeGrafter"/>
</dbReference>
<dbReference type="Proteomes" id="UP000285286">
    <property type="component" value="Unassembled WGS sequence"/>
</dbReference>
<dbReference type="Gene3D" id="1.10.260.40">
    <property type="entry name" value="lambda repressor-like DNA-binding domains"/>
    <property type="match status" value="1"/>
</dbReference>
<dbReference type="InterPro" id="IPR010982">
    <property type="entry name" value="Lambda_DNA-bd_dom_sf"/>
</dbReference>
<keyword evidence="4" id="KW-1185">Reference proteome</keyword>
<dbReference type="RefSeq" id="WP_123564854.1">
    <property type="nucleotide sequence ID" value="NZ_CP158809.1"/>
</dbReference>
<organism evidence="3 4">
    <name type="scientific">Pseudomonas vranovensis</name>
    <dbReference type="NCBI Taxonomy" id="321661"/>
    <lineage>
        <taxon>Bacteria</taxon>
        <taxon>Pseudomonadati</taxon>
        <taxon>Pseudomonadota</taxon>
        <taxon>Gammaproteobacteria</taxon>
        <taxon>Pseudomonadales</taxon>
        <taxon>Pseudomonadaceae</taxon>
        <taxon>Pseudomonas</taxon>
    </lineage>
</organism>
<dbReference type="SUPFAM" id="SSF47413">
    <property type="entry name" value="lambda repressor-like DNA-binding domains"/>
    <property type="match status" value="1"/>
</dbReference>
<dbReference type="PANTHER" id="PTHR46797">
    <property type="entry name" value="HTH-TYPE TRANSCRIPTIONAL REGULATOR"/>
    <property type="match status" value="1"/>
</dbReference>
<dbReference type="InterPro" id="IPR001387">
    <property type="entry name" value="Cro/C1-type_HTH"/>
</dbReference>
<dbReference type="GO" id="GO:0003677">
    <property type="term" value="F:DNA binding"/>
    <property type="evidence" value="ECO:0007669"/>
    <property type="project" value="UniProtKB-KW"/>
</dbReference>
<evidence type="ECO:0000259" key="2">
    <source>
        <dbReference type="PROSITE" id="PS50943"/>
    </source>
</evidence>
<evidence type="ECO:0000313" key="4">
    <source>
        <dbReference type="Proteomes" id="UP000285286"/>
    </source>
</evidence>
<reference evidence="3 4" key="1">
    <citation type="submission" date="2016-10" db="EMBL/GenBank/DDBJ databases">
        <title>Comparative genome analysis of multiple Pseudomonas spp. focuses on biocontrol and plant growth promoting traits.</title>
        <authorList>
            <person name="Tao X.-Y."/>
            <person name="Taylor C.G."/>
        </authorList>
    </citation>
    <scope>NUCLEOTIDE SEQUENCE [LARGE SCALE GENOMIC DNA]</scope>
    <source>
        <strain evidence="3 4">15D11</strain>
    </source>
</reference>
<dbReference type="PROSITE" id="PS50943">
    <property type="entry name" value="HTH_CROC1"/>
    <property type="match status" value="1"/>
</dbReference>
<gene>
    <name evidence="3" type="ORF">BHU25_03860</name>
</gene>
<proteinExistence type="predicted"/>
<dbReference type="EMBL" id="MOAM01000010">
    <property type="protein sequence ID" value="ROL77324.1"/>
    <property type="molecule type" value="Genomic_DNA"/>
</dbReference>
<dbReference type="CDD" id="cd00093">
    <property type="entry name" value="HTH_XRE"/>
    <property type="match status" value="1"/>
</dbReference>
<dbReference type="GO" id="GO:0003700">
    <property type="term" value="F:DNA-binding transcription factor activity"/>
    <property type="evidence" value="ECO:0007669"/>
    <property type="project" value="TreeGrafter"/>
</dbReference>
<evidence type="ECO:0000313" key="3">
    <source>
        <dbReference type="EMBL" id="ROL77324.1"/>
    </source>
</evidence>
<feature type="domain" description="HTH cro/C1-type" evidence="2">
    <location>
        <begin position="14"/>
        <end position="68"/>
    </location>
</feature>
<dbReference type="SMART" id="SM00530">
    <property type="entry name" value="HTH_XRE"/>
    <property type="match status" value="1"/>
</dbReference>
<dbReference type="AlphaFoldDB" id="A0A423DY19"/>
<name>A0A423DY19_9PSED</name>
<accession>A0A423DY19</accession>
<comment type="caution">
    <text evidence="3">The sequence shown here is derived from an EMBL/GenBank/DDBJ whole genome shotgun (WGS) entry which is preliminary data.</text>
</comment>
<dbReference type="PANTHER" id="PTHR46797:SF1">
    <property type="entry name" value="METHYLPHOSPHONATE SYNTHASE"/>
    <property type="match status" value="1"/>
</dbReference>
<evidence type="ECO:0000256" key="1">
    <source>
        <dbReference type="ARBA" id="ARBA00023125"/>
    </source>
</evidence>
<dbReference type="Pfam" id="PF13560">
    <property type="entry name" value="HTH_31"/>
    <property type="match status" value="1"/>
</dbReference>
<protein>
    <submittedName>
        <fullName evidence="3">Transcriptional regulator</fullName>
    </submittedName>
</protein>
<keyword evidence="1" id="KW-0238">DNA-binding</keyword>